<evidence type="ECO:0000256" key="7">
    <source>
        <dbReference type="ARBA" id="ARBA00023002"/>
    </source>
</evidence>
<evidence type="ECO:0000256" key="8">
    <source>
        <dbReference type="ARBA" id="ARBA00032024"/>
    </source>
</evidence>
<name>A0ABY4W4G5_9PROT</name>
<keyword evidence="6 10" id="KW-0521">NADP</keyword>
<dbReference type="EC" id="1.1.1.169" evidence="3 10"/>
<feature type="domain" description="Ketopantoate reductase C-terminal" evidence="12">
    <location>
        <begin position="178"/>
        <end position="300"/>
    </location>
</feature>
<evidence type="ECO:0000256" key="5">
    <source>
        <dbReference type="ARBA" id="ARBA00022655"/>
    </source>
</evidence>
<dbReference type="InterPro" id="IPR013328">
    <property type="entry name" value="6PGD_dom2"/>
</dbReference>
<dbReference type="Gene3D" id="3.40.50.720">
    <property type="entry name" value="NAD(P)-binding Rossmann-like Domain"/>
    <property type="match status" value="1"/>
</dbReference>
<evidence type="ECO:0000313" key="14">
    <source>
        <dbReference type="Proteomes" id="UP001056291"/>
    </source>
</evidence>
<organism evidence="13 14">
    <name type="scientific">Sneathiella marina</name>
    <dbReference type="NCBI Taxonomy" id="2950108"/>
    <lineage>
        <taxon>Bacteria</taxon>
        <taxon>Pseudomonadati</taxon>
        <taxon>Pseudomonadota</taxon>
        <taxon>Alphaproteobacteria</taxon>
        <taxon>Sneathiellales</taxon>
        <taxon>Sneathiellaceae</taxon>
        <taxon>Sneathiella</taxon>
    </lineage>
</organism>
<dbReference type="Pfam" id="PF08546">
    <property type="entry name" value="ApbA_C"/>
    <property type="match status" value="1"/>
</dbReference>
<dbReference type="SUPFAM" id="SSF51735">
    <property type="entry name" value="NAD(P)-binding Rossmann-fold domains"/>
    <property type="match status" value="1"/>
</dbReference>
<gene>
    <name evidence="13" type="ORF">NBZ79_13460</name>
</gene>
<dbReference type="InterPro" id="IPR003710">
    <property type="entry name" value="ApbA"/>
</dbReference>
<keyword evidence="7 10" id="KW-0560">Oxidoreductase</keyword>
<dbReference type="RefSeq" id="WP_251932991.1">
    <property type="nucleotide sequence ID" value="NZ_CP098747.1"/>
</dbReference>
<proteinExistence type="inferred from homology"/>
<evidence type="ECO:0000256" key="6">
    <source>
        <dbReference type="ARBA" id="ARBA00022857"/>
    </source>
</evidence>
<reference evidence="13" key="1">
    <citation type="submission" date="2022-06" db="EMBL/GenBank/DDBJ databases">
        <title>Sneathiella actinostolidae sp. nov., isolated from a sea anemonein the Western Pacific Ocean.</title>
        <authorList>
            <person name="Wei M.J."/>
        </authorList>
    </citation>
    <scope>NUCLEOTIDE SEQUENCE</scope>
    <source>
        <strain evidence="13">PHK-P5</strain>
    </source>
</reference>
<comment type="function">
    <text evidence="10">Catalyzes the NADPH-dependent reduction of ketopantoate into pantoic acid.</text>
</comment>
<evidence type="ECO:0000256" key="9">
    <source>
        <dbReference type="ARBA" id="ARBA00048793"/>
    </source>
</evidence>
<dbReference type="InterPro" id="IPR051402">
    <property type="entry name" value="KPR-Related"/>
</dbReference>
<dbReference type="PANTHER" id="PTHR21708">
    <property type="entry name" value="PROBABLE 2-DEHYDROPANTOATE 2-REDUCTASE"/>
    <property type="match status" value="1"/>
</dbReference>
<sequence length="303" mass="31750">MRIVIMGSGGLGGLFGGLLAQAGAEVMFIARGDHLQAMQTSGLKIMSQTGDVALSSVHAVDDPTGESVADFVIFTVKGADTRAACELIAPIVGPKTGIICFQNGIEGIDILADRYGTGAVLPGATFALAMIEKPGVIRHVGAGSQTTVGEWNGEMSSRLEAFVTLTKKAGLDVNGSDDIHPVIWSKFVAFATFSSLTSLTRLPLRTIGTTPETLQLAFDAMAEVIAVADARGIKVPAQIFEDIKEFVQNVDPAWKTSMANDLAAGKAIESDSICGSVHRLGQELGVPTPINTVFYRALKPFAA</sequence>
<evidence type="ECO:0000256" key="10">
    <source>
        <dbReference type="RuleBase" id="RU362068"/>
    </source>
</evidence>
<feature type="domain" description="Ketopantoate reductase N-terminal" evidence="11">
    <location>
        <begin position="3"/>
        <end position="152"/>
    </location>
</feature>
<evidence type="ECO:0000256" key="2">
    <source>
        <dbReference type="ARBA" id="ARBA00007870"/>
    </source>
</evidence>
<evidence type="ECO:0000256" key="3">
    <source>
        <dbReference type="ARBA" id="ARBA00013014"/>
    </source>
</evidence>
<dbReference type="PANTHER" id="PTHR21708:SF26">
    <property type="entry name" value="2-DEHYDROPANTOATE 2-REDUCTASE"/>
    <property type="match status" value="1"/>
</dbReference>
<evidence type="ECO:0000259" key="11">
    <source>
        <dbReference type="Pfam" id="PF02558"/>
    </source>
</evidence>
<protein>
    <recommendedName>
        <fullName evidence="4 10">2-dehydropantoate 2-reductase</fullName>
        <ecNumber evidence="3 10">1.1.1.169</ecNumber>
    </recommendedName>
    <alternativeName>
        <fullName evidence="8 10">Ketopantoate reductase</fullName>
    </alternativeName>
</protein>
<dbReference type="SUPFAM" id="SSF48179">
    <property type="entry name" value="6-phosphogluconate dehydrogenase C-terminal domain-like"/>
    <property type="match status" value="1"/>
</dbReference>
<comment type="catalytic activity">
    <reaction evidence="9 10">
        <text>(R)-pantoate + NADP(+) = 2-dehydropantoate + NADPH + H(+)</text>
        <dbReference type="Rhea" id="RHEA:16233"/>
        <dbReference type="ChEBI" id="CHEBI:11561"/>
        <dbReference type="ChEBI" id="CHEBI:15378"/>
        <dbReference type="ChEBI" id="CHEBI:15980"/>
        <dbReference type="ChEBI" id="CHEBI:57783"/>
        <dbReference type="ChEBI" id="CHEBI:58349"/>
        <dbReference type="EC" id="1.1.1.169"/>
    </reaction>
</comment>
<accession>A0ABY4W4G5</accession>
<dbReference type="Pfam" id="PF02558">
    <property type="entry name" value="ApbA"/>
    <property type="match status" value="1"/>
</dbReference>
<evidence type="ECO:0000256" key="4">
    <source>
        <dbReference type="ARBA" id="ARBA00019465"/>
    </source>
</evidence>
<dbReference type="InterPro" id="IPR036291">
    <property type="entry name" value="NAD(P)-bd_dom_sf"/>
</dbReference>
<dbReference type="InterPro" id="IPR013332">
    <property type="entry name" value="KPR_N"/>
</dbReference>
<evidence type="ECO:0000259" key="12">
    <source>
        <dbReference type="Pfam" id="PF08546"/>
    </source>
</evidence>
<comment type="similarity">
    <text evidence="2 10">Belongs to the ketopantoate reductase family.</text>
</comment>
<keyword evidence="5 10" id="KW-0566">Pantothenate biosynthesis</keyword>
<dbReference type="InterPro" id="IPR008927">
    <property type="entry name" value="6-PGluconate_DH-like_C_sf"/>
</dbReference>
<evidence type="ECO:0000313" key="13">
    <source>
        <dbReference type="EMBL" id="USG60184.1"/>
    </source>
</evidence>
<dbReference type="EMBL" id="CP098747">
    <property type="protein sequence ID" value="USG60184.1"/>
    <property type="molecule type" value="Genomic_DNA"/>
</dbReference>
<keyword evidence="14" id="KW-1185">Reference proteome</keyword>
<evidence type="ECO:0000256" key="1">
    <source>
        <dbReference type="ARBA" id="ARBA00004994"/>
    </source>
</evidence>
<comment type="pathway">
    <text evidence="1 10">Cofactor biosynthesis; (R)-pantothenate biosynthesis; (R)-pantoate from 3-methyl-2-oxobutanoate: step 2/2.</text>
</comment>
<dbReference type="NCBIfam" id="TIGR00745">
    <property type="entry name" value="apbA_panE"/>
    <property type="match status" value="1"/>
</dbReference>
<dbReference type="Gene3D" id="1.10.1040.10">
    <property type="entry name" value="N-(1-d-carboxylethyl)-l-norvaline Dehydrogenase, domain 2"/>
    <property type="match status" value="1"/>
</dbReference>
<dbReference type="Proteomes" id="UP001056291">
    <property type="component" value="Chromosome"/>
</dbReference>
<dbReference type="InterPro" id="IPR013752">
    <property type="entry name" value="KPA_reductase"/>
</dbReference>